<dbReference type="AlphaFoldDB" id="A0A397TZS9"/>
<comment type="caution">
    <text evidence="2">The sequence shown here is derived from an EMBL/GenBank/DDBJ whole genome shotgun (WGS) entry which is preliminary data.</text>
</comment>
<keyword evidence="3" id="KW-1185">Reference proteome</keyword>
<feature type="compositionally biased region" description="Acidic residues" evidence="1">
    <location>
        <begin position="15"/>
        <end position="30"/>
    </location>
</feature>
<reference evidence="2 3" key="1">
    <citation type="submission" date="2018-06" db="EMBL/GenBank/DDBJ databases">
        <title>Comparative genomics reveals the genomic features of Rhizophagus irregularis, R. cerebriforme, R. diaphanum and Gigaspora rosea, and their symbiotic lifestyle signature.</title>
        <authorList>
            <person name="Morin E."/>
            <person name="San Clemente H."/>
            <person name="Chen E.C.H."/>
            <person name="De La Providencia I."/>
            <person name="Hainaut M."/>
            <person name="Kuo A."/>
            <person name="Kohler A."/>
            <person name="Murat C."/>
            <person name="Tang N."/>
            <person name="Roy S."/>
            <person name="Loubradou J."/>
            <person name="Henrissat B."/>
            <person name="Grigoriev I.V."/>
            <person name="Corradi N."/>
            <person name="Roux C."/>
            <person name="Martin F.M."/>
        </authorList>
    </citation>
    <scope>NUCLEOTIDE SEQUENCE [LARGE SCALE GENOMIC DNA]</scope>
    <source>
        <strain evidence="2 3">DAOM 194757</strain>
    </source>
</reference>
<proteinExistence type="predicted"/>
<name>A0A397TZS9_9GLOM</name>
<evidence type="ECO:0000256" key="1">
    <source>
        <dbReference type="SAM" id="MobiDB-lite"/>
    </source>
</evidence>
<evidence type="ECO:0000313" key="3">
    <source>
        <dbReference type="Proteomes" id="UP000266673"/>
    </source>
</evidence>
<feature type="region of interest" description="Disordered" evidence="1">
    <location>
        <begin position="1"/>
        <end position="30"/>
    </location>
</feature>
<dbReference type="EMBL" id="QKWP01002741">
    <property type="protein sequence ID" value="RIB02307.1"/>
    <property type="molecule type" value="Genomic_DNA"/>
</dbReference>
<organism evidence="2 3">
    <name type="scientific">Gigaspora rosea</name>
    <dbReference type="NCBI Taxonomy" id="44941"/>
    <lineage>
        <taxon>Eukaryota</taxon>
        <taxon>Fungi</taxon>
        <taxon>Fungi incertae sedis</taxon>
        <taxon>Mucoromycota</taxon>
        <taxon>Glomeromycotina</taxon>
        <taxon>Glomeromycetes</taxon>
        <taxon>Diversisporales</taxon>
        <taxon>Gigasporaceae</taxon>
        <taxon>Gigaspora</taxon>
    </lineage>
</organism>
<protein>
    <submittedName>
        <fullName evidence="2">Uncharacterized protein</fullName>
    </submittedName>
</protein>
<evidence type="ECO:0000313" key="2">
    <source>
        <dbReference type="EMBL" id="RIB02307.1"/>
    </source>
</evidence>
<sequence>MHSLGADTLTKEDVNNNDEDDVENVEENSGEVETIDILASLVAQIKQIKYW</sequence>
<accession>A0A397TZS9</accession>
<dbReference type="Proteomes" id="UP000266673">
    <property type="component" value="Unassembled WGS sequence"/>
</dbReference>
<gene>
    <name evidence="2" type="ORF">C2G38_2228185</name>
</gene>